<dbReference type="Proteomes" id="UP000616885">
    <property type="component" value="Unassembled WGS sequence"/>
</dbReference>
<dbReference type="Gene3D" id="3.40.30.10">
    <property type="entry name" value="Glutaredoxin"/>
    <property type="match status" value="1"/>
</dbReference>
<dbReference type="EMBL" id="JADCTT010000002">
    <property type="protein sequence ID" value="KAF9757100.1"/>
    <property type="molecule type" value="Genomic_DNA"/>
</dbReference>
<sequence>MIGLQTGGWRWSCHEQRQSISRKKLSDIGTRLATKVTTKIALKKAGLSSNSLDFLEKNNNNKSILNFETKRSRRKQLEFFDEKKLYKKDRFDFSQQKLKLFNKRETNEDEFNRREKADERYLVRDKDGRLRQDFSEKRRRQQENQALREQQKKQQEEEEAKAKLKKKRGKKTHHWLDVPLTMQPWLTAPASYQIRPLPTIGEPAPKDPMRKLRLGGGRKTLVVFLRCVGCAFARKTFQNLRELANRSVGTIRCVAVSHSSREATERWIDLLGGRWLVDIVIDEDRALYSAWGLGLGDYMYMFHPAAQVQSWKHKGWLGSKVASTMYKRAADSRYDDESDDVLVMGSKWQEAGVFAVDGTGKVIWGVKAQRSDDTMDLEMGARLLCA</sequence>
<dbReference type="PANTHER" id="PTHR42336">
    <property type="entry name" value="THIOREDOXIN DOMAIN-CONTAINING PROTEIN-RELATED"/>
    <property type="match status" value="1"/>
</dbReference>
<reference evidence="2" key="1">
    <citation type="submission" date="2020-10" db="EMBL/GenBank/DDBJ databases">
        <title>High-Quality Genome Resource of Clonostachys rosea strain S41 by Oxford Nanopore Long-Read Sequencing.</title>
        <authorList>
            <person name="Wang H."/>
        </authorList>
    </citation>
    <scope>NUCLEOTIDE SEQUENCE</scope>
    <source>
        <strain evidence="2">S41</strain>
    </source>
</reference>
<dbReference type="InterPro" id="IPR032801">
    <property type="entry name" value="PXL2A/B/C"/>
</dbReference>
<dbReference type="SUPFAM" id="SSF52833">
    <property type="entry name" value="Thioredoxin-like"/>
    <property type="match status" value="1"/>
</dbReference>
<evidence type="ECO:0000313" key="3">
    <source>
        <dbReference type="Proteomes" id="UP000616885"/>
    </source>
</evidence>
<dbReference type="PANTHER" id="PTHR42336:SF1">
    <property type="entry name" value="ALKYL HYDROPEROXIDE REDUCTASE SUBUNIT C_ THIOL SPECIFIC ANTIOXIDANT DOMAIN-CONTAINING PROTEIN"/>
    <property type="match status" value="1"/>
</dbReference>
<organism evidence="2 3">
    <name type="scientific">Bionectria ochroleuca</name>
    <name type="common">Gliocladium roseum</name>
    <dbReference type="NCBI Taxonomy" id="29856"/>
    <lineage>
        <taxon>Eukaryota</taxon>
        <taxon>Fungi</taxon>
        <taxon>Dikarya</taxon>
        <taxon>Ascomycota</taxon>
        <taxon>Pezizomycotina</taxon>
        <taxon>Sordariomycetes</taxon>
        <taxon>Hypocreomycetidae</taxon>
        <taxon>Hypocreales</taxon>
        <taxon>Bionectriaceae</taxon>
        <taxon>Clonostachys</taxon>
    </lineage>
</organism>
<comment type="caution">
    <text evidence="2">The sequence shown here is derived from an EMBL/GenBank/DDBJ whole genome shotgun (WGS) entry which is preliminary data.</text>
</comment>
<accession>A0A8H7NJD1</accession>
<name>A0A8H7NJD1_BIOOC</name>
<gene>
    <name evidence="2" type="ORF">IM811_008044</name>
</gene>
<evidence type="ECO:0000313" key="2">
    <source>
        <dbReference type="EMBL" id="KAF9757100.1"/>
    </source>
</evidence>
<dbReference type="InterPro" id="IPR036249">
    <property type="entry name" value="Thioredoxin-like_sf"/>
</dbReference>
<dbReference type="AlphaFoldDB" id="A0A8H7NJD1"/>
<evidence type="ECO:0008006" key="4">
    <source>
        <dbReference type="Google" id="ProtNLM"/>
    </source>
</evidence>
<feature type="region of interest" description="Disordered" evidence="1">
    <location>
        <begin position="132"/>
        <end position="171"/>
    </location>
</feature>
<evidence type="ECO:0000256" key="1">
    <source>
        <dbReference type="SAM" id="MobiDB-lite"/>
    </source>
</evidence>
<proteinExistence type="predicted"/>
<protein>
    <recommendedName>
        <fullName evidence="4">Alkyl hydroperoxide reductase subunit C/ Thiol specific antioxidant domain-containing protein</fullName>
    </recommendedName>
</protein>
<dbReference type="Pfam" id="PF13911">
    <property type="entry name" value="AhpC-TSA_2"/>
    <property type="match status" value="1"/>
</dbReference>